<sequence>MNDGMAPVLDYKADRFFWTRNKIEELTKGNLNAQIVDIGCRECPITRELPNCTWVDIESYETI</sequence>
<reference evidence="1" key="1">
    <citation type="journal article" date="2014" name="Front. Microbiol.">
        <title>High frequency of phylogenetically diverse reductive dehalogenase-homologous genes in deep subseafloor sedimentary metagenomes.</title>
        <authorList>
            <person name="Kawai M."/>
            <person name="Futagami T."/>
            <person name="Toyoda A."/>
            <person name="Takaki Y."/>
            <person name="Nishi S."/>
            <person name="Hori S."/>
            <person name="Arai W."/>
            <person name="Tsubouchi T."/>
            <person name="Morono Y."/>
            <person name="Uchiyama I."/>
            <person name="Ito T."/>
            <person name="Fujiyama A."/>
            <person name="Inagaki F."/>
            <person name="Takami H."/>
        </authorList>
    </citation>
    <scope>NUCLEOTIDE SEQUENCE</scope>
    <source>
        <strain evidence="1">Expedition CK06-06</strain>
    </source>
</reference>
<evidence type="ECO:0000313" key="1">
    <source>
        <dbReference type="EMBL" id="GAH63229.1"/>
    </source>
</evidence>
<protein>
    <submittedName>
        <fullName evidence="1">Uncharacterized protein</fullName>
    </submittedName>
</protein>
<name>X1IAV1_9ZZZZ</name>
<dbReference type="EMBL" id="BARU01033048">
    <property type="protein sequence ID" value="GAH63229.1"/>
    <property type="molecule type" value="Genomic_DNA"/>
</dbReference>
<comment type="caution">
    <text evidence="1">The sequence shown here is derived from an EMBL/GenBank/DDBJ whole genome shotgun (WGS) entry which is preliminary data.</text>
</comment>
<feature type="non-terminal residue" evidence="1">
    <location>
        <position position="63"/>
    </location>
</feature>
<gene>
    <name evidence="1" type="ORF">S03H2_52039</name>
</gene>
<organism evidence="1">
    <name type="scientific">marine sediment metagenome</name>
    <dbReference type="NCBI Taxonomy" id="412755"/>
    <lineage>
        <taxon>unclassified sequences</taxon>
        <taxon>metagenomes</taxon>
        <taxon>ecological metagenomes</taxon>
    </lineage>
</organism>
<accession>X1IAV1</accession>
<proteinExistence type="predicted"/>
<dbReference type="AlphaFoldDB" id="X1IAV1"/>